<accession>A0AA36HY60</accession>
<keyword evidence="1" id="KW-0539">Nucleus</keyword>
<keyword evidence="1" id="KW-0489">Methyltransferase</keyword>
<dbReference type="InterPro" id="IPR050851">
    <property type="entry name" value="mRNA_Cap_2O-Ribose_MeTrfase"/>
</dbReference>
<proteinExistence type="predicted"/>
<feature type="region of interest" description="Disordered" evidence="2">
    <location>
        <begin position="1"/>
        <end position="52"/>
    </location>
</feature>
<feature type="compositionally biased region" description="Basic and acidic residues" evidence="2">
    <location>
        <begin position="43"/>
        <end position="52"/>
    </location>
</feature>
<evidence type="ECO:0000256" key="1">
    <source>
        <dbReference type="RuleBase" id="RU368012"/>
    </source>
</evidence>
<gene>
    <name evidence="4" type="ORF">EVOR1521_LOCUS6316</name>
</gene>
<dbReference type="GO" id="GO:0032259">
    <property type="term" value="P:methylation"/>
    <property type="evidence" value="ECO:0007669"/>
    <property type="project" value="UniProtKB-KW"/>
</dbReference>
<protein>
    <recommendedName>
        <fullName evidence="1">Cap-specific mRNA (nucleoside-2'-O-)-methyltransferase 1</fullName>
        <ecNumber evidence="1">2.1.1.57</ecNumber>
    </recommendedName>
    <alternativeName>
        <fullName evidence="1">Cap1 2'O-ribose methyltransferase 1</fullName>
    </alternativeName>
</protein>
<dbReference type="PANTHER" id="PTHR16121">
    <property type="entry name" value="CAP-SPECIFIC MRNA (NUCLEOSIDE-2'-O-)-METHYLTRANSFERASE 1-RELATED"/>
    <property type="match status" value="1"/>
</dbReference>
<dbReference type="GO" id="GO:0006370">
    <property type="term" value="P:7-methylguanosine mRNA capping"/>
    <property type="evidence" value="ECO:0007669"/>
    <property type="project" value="UniProtKB-UniRule"/>
</dbReference>
<comment type="subcellular location">
    <subcellularLocation>
        <location evidence="1">Nucleus</location>
    </subcellularLocation>
</comment>
<dbReference type="Proteomes" id="UP001178507">
    <property type="component" value="Unassembled WGS sequence"/>
</dbReference>
<dbReference type="InterPro" id="IPR029063">
    <property type="entry name" value="SAM-dependent_MTases_sf"/>
</dbReference>
<comment type="caution">
    <text evidence="4">The sequence shown here is derived from an EMBL/GenBank/DDBJ whole genome shotgun (WGS) entry which is preliminary data.</text>
</comment>
<evidence type="ECO:0000259" key="3">
    <source>
        <dbReference type="Pfam" id="PF01728"/>
    </source>
</evidence>
<evidence type="ECO:0000256" key="2">
    <source>
        <dbReference type="SAM" id="MobiDB-lite"/>
    </source>
</evidence>
<dbReference type="GO" id="GO:0016556">
    <property type="term" value="P:mRNA modification"/>
    <property type="evidence" value="ECO:0007669"/>
    <property type="project" value="UniProtKB-UniRule"/>
</dbReference>
<keyword evidence="5" id="KW-1185">Reference proteome</keyword>
<dbReference type="Pfam" id="PF01728">
    <property type="entry name" value="FtsJ"/>
    <property type="match status" value="1"/>
</dbReference>
<evidence type="ECO:0000313" key="4">
    <source>
        <dbReference type="EMBL" id="CAJ1377540.1"/>
    </source>
</evidence>
<sequence length="589" mass="65399">MADIEQSAPTTPRKPTEKLAPCSPLLWVPSPARARTTPPATPEPKKETVRPEEAALFQVPSPLRVREPPVARVRKMAKGCAVVLIRDHRVTELAVAMAVAVVDGVCVELRRHSRRKHEVEESGIFVAWGHRVERRATVSEEGLEAFFNGLAGVRTPEAVRIQAPFQECLQVFSLSSSNALRLATPQVVKPSKAQLLKGVHGEEDLLLKLWEAKAQLDELWNKPPPPKARSVMQRVARDQLFPHSGKEGKDHENRAGEKLEELVSASGLLEDLPEGCLFLDLCGGPGAWSQFLLAKGLAGFGLTLRSGQGTEEDWQAEQKDDWYPDLMQHPSWQALWGADGTGDLLKPENLQHATQMLCAAKGVFLCVADGGFSDKAIPPNLLELYFYRLLLAELLLATSCLLPGGRFICKLYSSFSSATSALLYLTTRLFQEVRVVKPMASRVAGPERYLVAFGFRPNQETGPIRRALWDCQVLGAGQSPLQLPLLSPLVAPEDMEADDEFLPKLRAMVATLGGRQEAALRAIRCRAEQLEDMALEVAEEAQNHSGHWAEAARRQREAHETEYERRPKAHDNRLPVIRRNRIPKCTTWN</sequence>
<dbReference type="EC" id="2.1.1.57" evidence="1"/>
<dbReference type="AlphaFoldDB" id="A0AA36HY60"/>
<feature type="domain" description="Ribosomal RNA methyltransferase FtsJ" evidence="3">
    <location>
        <begin position="253"/>
        <end position="455"/>
    </location>
</feature>
<dbReference type="GO" id="GO:0005634">
    <property type="term" value="C:nucleus"/>
    <property type="evidence" value="ECO:0007669"/>
    <property type="project" value="UniProtKB-SubCell"/>
</dbReference>
<dbReference type="EMBL" id="CAUJNA010000469">
    <property type="protein sequence ID" value="CAJ1377540.1"/>
    <property type="molecule type" value="Genomic_DNA"/>
</dbReference>
<keyword evidence="1" id="KW-0808">Transferase</keyword>
<dbReference type="GO" id="GO:0005737">
    <property type="term" value="C:cytoplasm"/>
    <property type="evidence" value="ECO:0007669"/>
    <property type="project" value="TreeGrafter"/>
</dbReference>
<reference evidence="4" key="1">
    <citation type="submission" date="2023-08" db="EMBL/GenBank/DDBJ databases">
        <authorList>
            <person name="Chen Y."/>
            <person name="Shah S."/>
            <person name="Dougan E. K."/>
            <person name="Thang M."/>
            <person name="Chan C."/>
        </authorList>
    </citation>
    <scope>NUCLEOTIDE SEQUENCE</scope>
</reference>
<organism evidence="4 5">
    <name type="scientific">Effrenium voratum</name>
    <dbReference type="NCBI Taxonomy" id="2562239"/>
    <lineage>
        <taxon>Eukaryota</taxon>
        <taxon>Sar</taxon>
        <taxon>Alveolata</taxon>
        <taxon>Dinophyceae</taxon>
        <taxon>Suessiales</taxon>
        <taxon>Symbiodiniaceae</taxon>
        <taxon>Effrenium</taxon>
    </lineage>
</organism>
<keyword evidence="1" id="KW-0506">mRNA capping</keyword>
<keyword evidence="1" id="KW-0949">S-adenosyl-L-methionine</keyword>
<comment type="function">
    <text evidence="1">S-adenosyl-L-methionine-dependent methyltransferase that mediates RNA cap1 2'-O-ribose methylation to the 5'-cap structure of RNAs. Methylates the ribose of the first nucleotide of a m(7)GpppG-capped mRNA to produce m(7)GpppNmp (cap1).</text>
</comment>
<dbReference type="PANTHER" id="PTHR16121:SF0">
    <property type="entry name" value="CAP-SPECIFIC MRNA (NUCLEOSIDE-2'-O-)-METHYLTRANSFERASE 1"/>
    <property type="match status" value="1"/>
</dbReference>
<evidence type="ECO:0000313" key="5">
    <source>
        <dbReference type="Proteomes" id="UP001178507"/>
    </source>
</evidence>
<comment type="catalytic activity">
    <reaction evidence="1">
        <text>a 5'-end (N(7)-methyl 5'-triphosphoguanosine)-ribonucleoside in mRNA + S-adenosyl-L-methionine = a 5'-end (N(7)-methyl 5'-triphosphoguanosine)-(2'-O-methyl-ribonucleoside) in mRNA + S-adenosyl-L-homocysteine + H(+)</text>
        <dbReference type="Rhea" id="RHEA:67020"/>
        <dbReference type="Rhea" id="RHEA-COMP:17167"/>
        <dbReference type="Rhea" id="RHEA-COMP:17168"/>
        <dbReference type="ChEBI" id="CHEBI:15378"/>
        <dbReference type="ChEBI" id="CHEBI:57856"/>
        <dbReference type="ChEBI" id="CHEBI:59789"/>
        <dbReference type="ChEBI" id="CHEBI:156461"/>
        <dbReference type="ChEBI" id="CHEBI:167609"/>
        <dbReference type="EC" id="2.1.1.57"/>
    </reaction>
</comment>
<dbReference type="InterPro" id="IPR002877">
    <property type="entry name" value="RNA_MeTrfase_FtsJ_dom"/>
</dbReference>
<dbReference type="GO" id="GO:0003676">
    <property type="term" value="F:nucleic acid binding"/>
    <property type="evidence" value="ECO:0007669"/>
    <property type="project" value="UniProtKB-UniRule"/>
</dbReference>
<name>A0AA36HY60_9DINO</name>
<dbReference type="Gene3D" id="3.40.50.12760">
    <property type="match status" value="1"/>
</dbReference>
<keyword evidence="1" id="KW-0507">mRNA processing</keyword>
<dbReference type="SUPFAM" id="SSF53335">
    <property type="entry name" value="S-adenosyl-L-methionine-dependent methyltransferases"/>
    <property type="match status" value="1"/>
</dbReference>
<dbReference type="GO" id="GO:0004483">
    <property type="term" value="F:methyltransferase cap1 activity"/>
    <property type="evidence" value="ECO:0007669"/>
    <property type="project" value="UniProtKB-UniRule"/>
</dbReference>